<keyword evidence="1" id="KW-0949">S-adenosyl-L-methionine</keyword>
<dbReference type="SMART" id="SM00729">
    <property type="entry name" value="Elp3"/>
    <property type="match status" value="1"/>
</dbReference>
<dbReference type="InterPro" id="IPR006638">
    <property type="entry name" value="Elp3/MiaA/NifB-like_rSAM"/>
</dbReference>
<evidence type="ECO:0000256" key="4">
    <source>
        <dbReference type="ARBA" id="ARBA00023014"/>
    </source>
</evidence>
<dbReference type="InterPro" id="IPR058240">
    <property type="entry name" value="rSAM_sf"/>
</dbReference>
<gene>
    <name evidence="6" type="ORF">GCM10023082_29340</name>
</gene>
<dbReference type="PANTHER" id="PTHR11228">
    <property type="entry name" value="RADICAL SAM DOMAIN PROTEIN"/>
    <property type="match status" value="1"/>
</dbReference>
<name>A0ABP7F2I2_9ACTN</name>
<feature type="domain" description="Radical SAM core" evidence="5">
    <location>
        <begin position="1"/>
        <end position="210"/>
    </location>
</feature>
<dbReference type="InterPro" id="IPR050377">
    <property type="entry name" value="Radical_SAM_PqqE_MftC-like"/>
</dbReference>
<keyword evidence="7" id="KW-1185">Reference proteome</keyword>
<dbReference type="Pfam" id="PF04055">
    <property type="entry name" value="Radical_SAM"/>
    <property type="match status" value="1"/>
</dbReference>
<evidence type="ECO:0000313" key="6">
    <source>
        <dbReference type="EMBL" id="GAA3729701.1"/>
    </source>
</evidence>
<accession>A0ABP7F2I2</accession>
<evidence type="ECO:0000256" key="1">
    <source>
        <dbReference type="ARBA" id="ARBA00022691"/>
    </source>
</evidence>
<dbReference type="SFLD" id="SFLDS00029">
    <property type="entry name" value="Radical_SAM"/>
    <property type="match status" value="1"/>
</dbReference>
<keyword evidence="4" id="KW-0411">Iron-sulfur</keyword>
<dbReference type="InterPro" id="IPR013785">
    <property type="entry name" value="Aldolase_TIM"/>
</dbReference>
<dbReference type="SUPFAM" id="SSF102114">
    <property type="entry name" value="Radical SAM enzymes"/>
    <property type="match status" value="1"/>
</dbReference>
<sequence length="327" mass="35958">MRVRSLDIYVTYRCNLRCTHCFVGDNLSTAQSFAQDSLARLITGARRMWGTEEVTFLGGEPTLHPGIVDAVLLAGASGLRVRIVTNGLHGFRSFVERFEGAPLPVVGISIDGASPGTHDAVRGRKSFERTMENVERARQRGYRLFGIMSVSRANAGDVGDVLALCDRLGFGWVNIHYVSNRGFATPEMVMPIPEWRALAAEIERRSAGLRLDVRLERTFVPAGAHRRYCAIRSADNLLFLPDGRVFMCPMFIDVPGAHSFTWTGSELLDRSGAATERALGETRSAVHCPAMRHVNRQLEADARASGLEISCVLEKTRLGGGLVLDEK</sequence>
<keyword evidence="2" id="KW-0479">Metal-binding</keyword>
<dbReference type="CDD" id="cd01335">
    <property type="entry name" value="Radical_SAM"/>
    <property type="match status" value="1"/>
</dbReference>
<keyword evidence="3" id="KW-0408">Iron</keyword>
<dbReference type="Proteomes" id="UP001499884">
    <property type="component" value="Unassembled WGS sequence"/>
</dbReference>
<evidence type="ECO:0000259" key="5">
    <source>
        <dbReference type="PROSITE" id="PS51918"/>
    </source>
</evidence>
<organism evidence="6 7">
    <name type="scientific">Streptomyces tremellae</name>
    <dbReference type="NCBI Taxonomy" id="1124239"/>
    <lineage>
        <taxon>Bacteria</taxon>
        <taxon>Bacillati</taxon>
        <taxon>Actinomycetota</taxon>
        <taxon>Actinomycetes</taxon>
        <taxon>Kitasatosporales</taxon>
        <taxon>Streptomycetaceae</taxon>
        <taxon>Streptomyces</taxon>
    </lineage>
</organism>
<proteinExistence type="predicted"/>
<evidence type="ECO:0000313" key="7">
    <source>
        <dbReference type="Proteomes" id="UP001499884"/>
    </source>
</evidence>
<dbReference type="PROSITE" id="PS51918">
    <property type="entry name" value="RADICAL_SAM"/>
    <property type="match status" value="1"/>
</dbReference>
<comment type="caution">
    <text evidence="6">The sequence shown here is derived from an EMBL/GenBank/DDBJ whole genome shotgun (WGS) entry which is preliminary data.</text>
</comment>
<dbReference type="InterPro" id="IPR007197">
    <property type="entry name" value="rSAM"/>
</dbReference>
<reference evidence="7" key="1">
    <citation type="journal article" date="2019" name="Int. J. Syst. Evol. Microbiol.">
        <title>The Global Catalogue of Microorganisms (GCM) 10K type strain sequencing project: providing services to taxonomists for standard genome sequencing and annotation.</title>
        <authorList>
            <consortium name="The Broad Institute Genomics Platform"/>
            <consortium name="The Broad Institute Genome Sequencing Center for Infectious Disease"/>
            <person name="Wu L."/>
            <person name="Ma J."/>
        </authorList>
    </citation>
    <scope>NUCLEOTIDE SEQUENCE [LARGE SCALE GENOMIC DNA]</scope>
    <source>
        <strain evidence="7">JCM 30846</strain>
    </source>
</reference>
<dbReference type="EMBL" id="BAABEP010000016">
    <property type="protein sequence ID" value="GAA3729701.1"/>
    <property type="molecule type" value="Genomic_DNA"/>
</dbReference>
<dbReference type="Gene3D" id="3.20.20.70">
    <property type="entry name" value="Aldolase class I"/>
    <property type="match status" value="1"/>
</dbReference>
<evidence type="ECO:0000256" key="3">
    <source>
        <dbReference type="ARBA" id="ARBA00023004"/>
    </source>
</evidence>
<dbReference type="PANTHER" id="PTHR11228:SF7">
    <property type="entry name" value="PQQA PEPTIDE CYCLASE"/>
    <property type="match status" value="1"/>
</dbReference>
<protein>
    <recommendedName>
        <fullName evidence="5">Radical SAM core domain-containing protein</fullName>
    </recommendedName>
</protein>
<dbReference type="SFLD" id="SFLDG01067">
    <property type="entry name" value="SPASM/twitch_domain_containing"/>
    <property type="match status" value="1"/>
</dbReference>
<evidence type="ECO:0000256" key="2">
    <source>
        <dbReference type="ARBA" id="ARBA00022723"/>
    </source>
</evidence>